<feature type="signal peptide" evidence="1">
    <location>
        <begin position="1"/>
        <end position="20"/>
    </location>
</feature>
<sequence>MRIKYLICVMLLISMFLCSCNGKELVSKNEKNKNNNEQENIIVKTEVTLGSCSLDDMNKDNYILSLRLYKGEYYEEYTPGSNFGGNWTGKFKLCIIDSLDGRVIDSYEISEWDEFTIKDKVNITLKDYNKDGNYEFLLGQYGSSNLNIYKMYYITKDFKIGYYDKIGEINISNESYSPELKINNEGNIEYSYYDNSVGDTIKKSIDINLLVTKN</sequence>
<evidence type="ECO:0000313" key="2">
    <source>
        <dbReference type="EMBL" id="QNU67677.1"/>
    </source>
</evidence>
<gene>
    <name evidence="2" type="ORF">EHE19_004180</name>
</gene>
<keyword evidence="1" id="KW-0732">Signal</keyword>
<proteinExistence type="predicted"/>
<dbReference type="AlphaFoldDB" id="A0A4U7JDI8"/>
<evidence type="ECO:0000313" key="3">
    <source>
        <dbReference type="Proteomes" id="UP000306409"/>
    </source>
</evidence>
<evidence type="ECO:0008006" key="4">
    <source>
        <dbReference type="Google" id="ProtNLM"/>
    </source>
</evidence>
<dbReference type="EMBL" id="CP061336">
    <property type="protein sequence ID" value="QNU67677.1"/>
    <property type="molecule type" value="Genomic_DNA"/>
</dbReference>
<feature type="chain" id="PRO_5039357973" description="Lipoprotein" evidence="1">
    <location>
        <begin position="21"/>
        <end position="214"/>
    </location>
</feature>
<protein>
    <recommendedName>
        <fullName evidence="4">Lipoprotein</fullName>
    </recommendedName>
</protein>
<accession>A0A4U7JDI8</accession>
<dbReference type="Proteomes" id="UP000306409">
    <property type="component" value="Chromosome"/>
</dbReference>
<dbReference type="KEGG" id="rher:EHE19_004180"/>
<evidence type="ECO:0000256" key="1">
    <source>
        <dbReference type="SAM" id="SignalP"/>
    </source>
</evidence>
<organism evidence="2 3">
    <name type="scientific">Ruminiclostridium herbifermentans</name>
    <dbReference type="NCBI Taxonomy" id="2488810"/>
    <lineage>
        <taxon>Bacteria</taxon>
        <taxon>Bacillati</taxon>
        <taxon>Bacillota</taxon>
        <taxon>Clostridia</taxon>
        <taxon>Eubacteriales</taxon>
        <taxon>Oscillospiraceae</taxon>
        <taxon>Ruminiclostridium</taxon>
    </lineage>
</organism>
<keyword evidence="3" id="KW-1185">Reference proteome</keyword>
<dbReference type="OrthoDB" id="2517683at2"/>
<name>A0A4U7JDI8_9FIRM</name>
<dbReference type="PROSITE" id="PS51257">
    <property type="entry name" value="PROKAR_LIPOPROTEIN"/>
    <property type="match status" value="1"/>
</dbReference>
<reference evidence="2 3" key="1">
    <citation type="submission" date="2020-09" db="EMBL/GenBank/DDBJ databases">
        <title>Characterization and genome sequencing of Ruminiclostridium sp. nov. MA18.</title>
        <authorList>
            <person name="Rettenmaier R."/>
            <person name="Kowollik M.-L."/>
            <person name="Liebl W."/>
            <person name="Zverlov V."/>
        </authorList>
    </citation>
    <scope>NUCLEOTIDE SEQUENCE [LARGE SCALE GENOMIC DNA]</scope>
    <source>
        <strain evidence="2 3">MA18</strain>
    </source>
</reference>
<dbReference type="RefSeq" id="WP_137698031.1">
    <property type="nucleotide sequence ID" value="NZ_CP061336.1"/>
</dbReference>